<dbReference type="Proteomes" id="UP001521116">
    <property type="component" value="Unassembled WGS sequence"/>
</dbReference>
<evidence type="ECO:0000313" key="3">
    <source>
        <dbReference type="Proteomes" id="UP001521116"/>
    </source>
</evidence>
<evidence type="ECO:0000259" key="1">
    <source>
        <dbReference type="Pfam" id="PF06985"/>
    </source>
</evidence>
<dbReference type="PANTHER" id="PTHR33112">
    <property type="entry name" value="DOMAIN PROTEIN, PUTATIVE-RELATED"/>
    <property type="match status" value="1"/>
</dbReference>
<evidence type="ECO:0000313" key="2">
    <source>
        <dbReference type="EMBL" id="KAL1636897.1"/>
    </source>
</evidence>
<organism evidence="2 3">
    <name type="scientific">Neofusicoccum ribis</name>
    <dbReference type="NCBI Taxonomy" id="45134"/>
    <lineage>
        <taxon>Eukaryota</taxon>
        <taxon>Fungi</taxon>
        <taxon>Dikarya</taxon>
        <taxon>Ascomycota</taxon>
        <taxon>Pezizomycotina</taxon>
        <taxon>Dothideomycetes</taxon>
        <taxon>Dothideomycetes incertae sedis</taxon>
        <taxon>Botryosphaeriales</taxon>
        <taxon>Botryosphaeriaceae</taxon>
        <taxon>Neofusicoccum</taxon>
    </lineage>
</organism>
<dbReference type="Pfam" id="PF06985">
    <property type="entry name" value="HET"/>
    <property type="match status" value="1"/>
</dbReference>
<comment type="caution">
    <text evidence="2">The sequence shown here is derived from an EMBL/GenBank/DDBJ whole genome shotgun (WGS) entry which is preliminary data.</text>
</comment>
<dbReference type="InterPro" id="IPR010730">
    <property type="entry name" value="HET"/>
</dbReference>
<dbReference type="PANTHER" id="PTHR33112:SF12">
    <property type="entry name" value="HETEROKARYON INCOMPATIBILITY DOMAIN-CONTAINING PROTEIN"/>
    <property type="match status" value="1"/>
</dbReference>
<protein>
    <recommendedName>
        <fullName evidence="1">Heterokaryon incompatibility domain-containing protein</fullName>
    </recommendedName>
</protein>
<dbReference type="EMBL" id="JAJVDC020000005">
    <property type="protein sequence ID" value="KAL1636897.1"/>
    <property type="molecule type" value="Genomic_DNA"/>
</dbReference>
<keyword evidence="3" id="KW-1185">Reference proteome</keyword>
<accession>A0ABR3TBK1</accession>
<feature type="domain" description="Heterokaryon incompatibility" evidence="1">
    <location>
        <begin position="17"/>
        <end position="130"/>
    </location>
</feature>
<proteinExistence type="predicted"/>
<name>A0ABR3TBK1_9PEZI</name>
<gene>
    <name evidence="2" type="ORF">SLS56_000992</name>
</gene>
<sequence>MQNLDNLCNPGALLQTDCIVSQTVKDAIGLVPLLGERYLWVDALCITQDDERTREYLVKNMAAVYANATLTIVAADSIDANSGLRGLKGISKPRNNLCVFDLPDGTRLNRPSEGGLGDTEWNMRGWTFQENEDFVLYDRDTWYYPMDYMKRVIPLVRWSTRQNTKSMSLDIAYQNEWYVWKMRYSRPDALDEALLPVFVGA</sequence>
<reference evidence="2 3" key="1">
    <citation type="submission" date="2024-02" db="EMBL/GenBank/DDBJ databases">
        <title>De novo assembly and annotation of 12 fungi associated with fruit tree decline syndrome in Ontario, Canada.</title>
        <authorList>
            <person name="Sulman M."/>
            <person name="Ellouze W."/>
            <person name="Ilyukhin E."/>
        </authorList>
    </citation>
    <scope>NUCLEOTIDE SEQUENCE [LARGE SCALE GENOMIC DNA]</scope>
    <source>
        <strain evidence="2 3">M1-105</strain>
    </source>
</reference>